<organism evidence="2 3">
    <name type="scientific">Glonium stellatum</name>
    <dbReference type="NCBI Taxonomy" id="574774"/>
    <lineage>
        <taxon>Eukaryota</taxon>
        <taxon>Fungi</taxon>
        <taxon>Dikarya</taxon>
        <taxon>Ascomycota</taxon>
        <taxon>Pezizomycotina</taxon>
        <taxon>Dothideomycetes</taxon>
        <taxon>Pleosporomycetidae</taxon>
        <taxon>Gloniales</taxon>
        <taxon>Gloniaceae</taxon>
        <taxon>Glonium</taxon>
    </lineage>
</organism>
<evidence type="ECO:0000313" key="2">
    <source>
        <dbReference type="EMBL" id="OCL05399.1"/>
    </source>
</evidence>
<gene>
    <name evidence="2" type="ORF">AOQ84DRAFT_366668</name>
</gene>
<dbReference type="EMBL" id="KV750295">
    <property type="protein sequence ID" value="OCL05399.1"/>
    <property type="molecule type" value="Genomic_DNA"/>
</dbReference>
<dbReference type="AlphaFoldDB" id="A0A8E2JQ22"/>
<sequence length="726" mass="82839">MAVPFRRLQPLDIVKFYYGYDRLCSVCAKLDLREGLRPANPKTSGPPLTFVLEDFWLTSKYCPLCRLLFLSLCTVPGYLIDVCRKKPPGWVCHVISRQEHGRVVSGDAAIHSDTRQLMPFIVWKSYFESPQYDPPALSRGVQILADENDNEEASCLLLGRWLDIPKADVRLMKSWISDCRERHGSACAHTSNEWALQEDFVFRLIDVQRRCVVDCRRPSAYVALSYVWGDAKKAKHLKLTTQTASWLYGENSLTEDNPEIPKTIKDAISVVEELGEHYLWVDAICIRQDDDTDKLSQIPVMNRIYGSAKFTIIAGSGSDAWAGLTGAGLNPAPRSSRQTCGTIHGIPLVTIQQHYRDWLANNVWNSRGWTFQEGVLSKRCLIFTDTQVFFRCGKALWYEDTILENFSRDVFLNQPALESYSSGSPFTGYEILVMRFTHRVFGCQADALYAFRGLENYLQQLPAAKGRAATGVNLASGFHWGLPESMFDAAICWAWPYHHPDRRRAMFPSWSWAGWDFSGIYNGYYVSFPMQDTIYREVVWYKVMDDRGTTLPIDNSVLAYMDSRITKEETSLTHQWKREDSEVPSNCNMTPLADGKALHIIQFWTSSACLPVDRTGPQVGVFKGDTVTDPSQNNELMAVRHPITNSSIGAINLHREWRAKQAENLEFIVLARCCKHRSRPDYMQGLYVMLIDRIDGVAYRVQITQYPIREDAWISVNPEWKLISLA</sequence>
<feature type="domain" description="Heterokaryon incompatibility" evidence="1">
    <location>
        <begin position="221"/>
        <end position="373"/>
    </location>
</feature>
<dbReference type="InterPro" id="IPR010730">
    <property type="entry name" value="HET"/>
</dbReference>
<dbReference type="Proteomes" id="UP000250140">
    <property type="component" value="Unassembled WGS sequence"/>
</dbReference>
<evidence type="ECO:0000313" key="3">
    <source>
        <dbReference type="Proteomes" id="UP000250140"/>
    </source>
</evidence>
<dbReference type="OrthoDB" id="5135333at2759"/>
<evidence type="ECO:0000259" key="1">
    <source>
        <dbReference type="Pfam" id="PF06985"/>
    </source>
</evidence>
<accession>A0A8E2JQ22</accession>
<proteinExistence type="predicted"/>
<reference evidence="2 3" key="1">
    <citation type="journal article" date="2016" name="Nat. Commun.">
        <title>Ectomycorrhizal ecology is imprinted in the genome of the dominant symbiotic fungus Cenococcum geophilum.</title>
        <authorList>
            <consortium name="DOE Joint Genome Institute"/>
            <person name="Peter M."/>
            <person name="Kohler A."/>
            <person name="Ohm R.A."/>
            <person name="Kuo A."/>
            <person name="Krutzmann J."/>
            <person name="Morin E."/>
            <person name="Arend M."/>
            <person name="Barry K.W."/>
            <person name="Binder M."/>
            <person name="Choi C."/>
            <person name="Clum A."/>
            <person name="Copeland A."/>
            <person name="Grisel N."/>
            <person name="Haridas S."/>
            <person name="Kipfer T."/>
            <person name="LaButti K."/>
            <person name="Lindquist E."/>
            <person name="Lipzen A."/>
            <person name="Maire R."/>
            <person name="Meier B."/>
            <person name="Mihaltcheva S."/>
            <person name="Molinier V."/>
            <person name="Murat C."/>
            <person name="Poggeler S."/>
            <person name="Quandt C.A."/>
            <person name="Sperisen C."/>
            <person name="Tritt A."/>
            <person name="Tisserant E."/>
            <person name="Crous P.W."/>
            <person name="Henrissat B."/>
            <person name="Nehls U."/>
            <person name="Egli S."/>
            <person name="Spatafora J.W."/>
            <person name="Grigoriev I.V."/>
            <person name="Martin F.M."/>
        </authorList>
    </citation>
    <scope>NUCLEOTIDE SEQUENCE [LARGE SCALE GENOMIC DNA]</scope>
    <source>
        <strain evidence="2 3">CBS 207.34</strain>
    </source>
</reference>
<keyword evidence="3" id="KW-1185">Reference proteome</keyword>
<name>A0A8E2JQ22_9PEZI</name>
<protein>
    <submittedName>
        <fullName evidence="2">HET-domain-containing protein</fullName>
    </submittedName>
</protein>
<dbReference type="PANTHER" id="PTHR33112:SF12">
    <property type="entry name" value="HETEROKARYON INCOMPATIBILITY DOMAIN-CONTAINING PROTEIN"/>
    <property type="match status" value="1"/>
</dbReference>
<dbReference type="PANTHER" id="PTHR33112">
    <property type="entry name" value="DOMAIN PROTEIN, PUTATIVE-RELATED"/>
    <property type="match status" value="1"/>
</dbReference>
<dbReference type="Pfam" id="PF06985">
    <property type="entry name" value="HET"/>
    <property type="match status" value="1"/>
</dbReference>